<dbReference type="NCBIfam" id="TIGR00589">
    <property type="entry name" value="ogt"/>
    <property type="match status" value="1"/>
</dbReference>
<dbReference type="InterPro" id="IPR014048">
    <property type="entry name" value="MethylDNA_cys_MeTrfase_DNA-bd"/>
</dbReference>
<dbReference type="Gene3D" id="1.10.10.10">
    <property type="entry name" value="Winged helix-like DNA-binding domain superfamily/Winged helix DNA-binding domain"/>
    <property type="match status" value="1"/>
</dbReference>
<evidence type="ECO:0000256" key="11">
    <source>
        <dbReference type="ARBA" id="ARBA00031621"/>
    </source>
</evidence>
<dbReference type="HAMAP" id="MF_00772">
    <property type="entry name" value="OGT"/>
    <property type="match status" value="1"/>
</dbReference>
<evidence type="ECO:0000256" key="2">
    <source>
        <dbReference type="ARBA" id="ARBA00008711"/>
    </source>
</evidence>
<dbReference type="Proteomes" id="UP000193719">
    <property type="component" value="Unassembled WGS sequence"/>
</dbReference>
<dbReference type="STRING" id="1754191.A0A1Y1VBM5"/>
<evidence type="ECO:0000256" key="10">
    <source>
        <dbReference type="ARBA" id="ARBA00030795"/>
    </source>
</evidence>
<dbReference type="SUPFAM" id="SSF46767">
    <property type="entry name" value="Methylated DNA-protein cysteine methyltransferase, C-terminal domain"/>
    <property type="match status" value="1"/>
</dbReference>
<evidence type="ECO:0000256" key="1">
    <source>
        <dbReference type="ARBA" id="ARBA00001286"/>
    </source>
</evidence>
<proteinExistence type="inferred from homology"/>
<dbReference type="GO" id="GO:0032259">
    <property type="term" value="P:methylation"/>
    <property type="evidence" value="ECO:0007669"/>
    <property type="project" value="UniProtKB-KW"/>
</dbReference>
<evidence type="ECO:0000256" key="13">
    <source>
        <dbReference type="ARBA" id="ARBA00049348"/>
    </source>
</evidence>
<accession>A0A1Y1VBM5</accession>
<dbReference type="EC" id="2.1.1.63" evidence="3"/>
<keyword evidence="16" id="KW-1185">Reference proteome</keyword>
<name>A0A1Y1VBM5_9FUNG</name>
<dbReference type="EMBL" id="MCFH01000019">
    <property type="protein sequence ID" value="ORX51113.1"/>
    <property type="molecule type" value="Genomic_DNA"/>
</dbReference>
<dbReference type="InterPro" id="IPR036388">
    <property type="entry name" value="WH-like_DNA-bd_sf"/>
</dbReference>
<evidence type="ECO:0000256" key="5">
    <source>
        <dbReference type="ARBA" id="ARBA00022490"/>
    </source>
</evidence>
<comment type="catalytic activity">
    <reaction evidence="13">
        <text>a 6-O-methyl-2'-deoxyguanosine in DNA + L-cysteinyl-[protein] = S-methyl-L-cysteinyl-[protein] + a 2'-deoxyguanosine in DNA</text>
        <dbReference type="Rhea" id="RHEA:24000"/>
        <dbReference type="Rhea" id="RHEA-COMP:10131"/>
        <dbReference type="Rhea" id="RHEA-COMP:10132"/>
        <dbReference type="Rhea" id="RHEA-COMP:11367"/>
        <dbReference type="Rhea" id="RHEA-COMP:11368"/>
        <dbReference type="ChEBI" id="CHEBI:29950"/>
        <dbReference type="ChEBI" id="CHEBI:82612"/>
        <dbReference type="ChEBI" id="CHEBI:85445"/>
        <dbReference type="ChEBI" id="CHEBI:85448"/>
        <dbReference type="EC" id="2.1.1.63"/>
    </reaction>
</comment>
<comment type="similarity">
    <text evidence="2">Belongs to the MGMT family.</text>
</comment>
<dbReference type="PANTHER" id="PTHR10815">
    <property type="entry name" value="METHYLATED-DNA--PROTEIN-CYSTEINE METHYLTRANSFERASE"/>
    <property type="match status" value="1"/>
</dbReference>
<dbReference type="PROSITE" id="PS00374">
    <property type="entry name" value="MGMT"/>
    <property type="match status" value="1"/>
</dbReference>
<reference evidence="15 16" key="2">
    <citation type="submission" date="2016-08" db="EMBL/GenBank/DDBJ databases">
        <title>Pervasive Adenine N6-methylation of Active Genes in Fungi.</title>
        <authorList>
            <consortium name="DOE Joint Genome Institute"/>
            <person name="Mondo S.J."/>
            <person name="Dannebaum R.O."/>
            <person name="Kuo R.C."/>
            <person name="Labutti K."/>
            <person name="Haridas S."/>
            <person name="Kuo A."/>
            <person name="Salamov A."/>
            <person name="Ahrendt S.R."/>
            <person name="Lipzen A."/>
            <person name="Sullivan W."/>
            <person name="Andreopoulos W.B."/>
            <person name="Clum A."/>
            <person name="Lindquist E."/>
            <person name="Daum C."/>
            <person name="Ramamoorthy G.K."/>
            <person name="Gryganskyi A."/>
            <person name="Culley D."/>
            <person name="Magnuson J.K."/>
            <person name="James T.Y."/>
            <person name="O'Malley M.A."/>
            <person name="Stajich J.E."/>
            <person name="Spatafora J.W."/>
            <person name="Visel A."/>
            <person name="Grigoriev I.V."/>
        </authorList>
    </citation>
    <scope>NUCLEOTIDE SEQUENCE [LARGE SCALE GENOMIC DNA]</scope>
    <source>
        <strain evidence="16">finn</strain>
    </source>
</reference>
<evidence type="ECO:0000313" key="16">
    <source>
        <dbReference type="Proteomes" id="UP000193719"/>
    </source>
</evidence>
<keyword evidence="7 15" id="KW-0808">Transferase</keyword>
<keyword evidence="6 15" id="KW-0489">Methyltransferase</keyword>
<dbReference type="InterPro" id="IPR023546">
    <property type="entry name" value="MGMT"/>
</dbReference>
<organism evidence="15 16">
    <name type="scientific">Piromyces finnis</name>
    <dbReference type="NCBI Taxonomy" id="1754191"/>
    <lineage>
        <taxon>Eukaryota</taxon>
        <taxon>Fungi</taxon>
        <taxon>Fungi incertae sedis</taxon>
        <taxon>Chytridiomycota</taxon>
        <taxon>Chytridiomycota incertae sedis</taxon>
        <taxon>Neocallimastigomycetes</taxon>
        <taxon>Neocallimastigales</taxon>
        <taxon>Neocallimastigaceae</taxon>
        <taxon>Piromyces</taxon>
    </lineage>
</organism>
<dbReference type="InterPro" id="IPR036631">
    <property type="entry name" value="MGMT_N_sf"/>
</dbReference>
<evidence type="ECO:0000256" key="9">
    <source>
        <dbReference type="ARBA" id="ARBA00023204"/>
    </source>
</evidence>
<dbReference type="GO" id="GO:0003908">
    <property type="term" value="F:methylated-DNA-[protein]-cysteine S-methyltransferase activity"/>
    <property type="evidence" value="ECO:0007669"/>
    <property type="project" value="UniProtKB-EC"/>
</dbReference>
<sequence>MNVAYYNLELGILEMKYHHEILYSLSILKADDTKTKELNETAKQQKNSFTDKIFKEINEYMIGERKTFDIPYKFQGTSFQKKVWKVLETIPYGETFTYGDVAKKIKNPKAVRAVGGACHRNPIWLIVPCHRVVGTKGNLTGYAGGVDMKKKLLTIEQKYKKISTQK</sequence>
<dbReference type="OrthoDB" id="1907495at2759"/>
<evidence type="ECO:0000259" key="14">
    <source>
        <dbReference type="Pfam" id="PF01035"/>
    </source>
</evidence>
<evidence type="ECO:0000256" key="4">
    <source>
        <dbReference type="ARBA" id="ARBA00015377"/>
    </source>
</evidence>
<evidence type="ECO:0000256" key="3">
    <source>
        <dbReference type="ARBA" id="ARBA00011918"/>
    </source>
</evidence>
<dbReference type="Pfam" id="PF01035">
    <property type="entry name" value="DNA_binding_1"/>
    <property type="match status" value="1"/>
</dbReference>
<evidence type="ECO:0000256" key="7">
    <source>
        <dbReference type="ARBA" id="ARBA00022679"/>
    </source>
</evidence>
<dbReference type="CDD" id="cd06445">
    <property type="entry name" value="ATase"/>
    <property type="match status" value="1"/>
</dbReference>
<keyword evidence="9" id="KW-0234">DNA repair</keyword>
<evidence type="ECO:0000256" key="6">
    <source>
        <dbReference type="ARBA" id="ARBA00022603"/>
    </source>
</evidence>
<comment type="catalytic activity">
    <reaction evidence="1">
        <text>a 4-O-methyl-thymidine in DNA + L-cysteinyl-[protein] = a thymidine in DNA + S-methyl-L-cysteinyl-[protein]</text>
        <dbReference type="Rhea" id="RHEA:53428"/>
        <dbReference type="Rhea" id="RHEA-COMP:10131"/>
        <dbReference type="Rhea" id="RHEA-COMP:10132"/>
        <dbReference type="Rhea" id="RHEA-COMP:13555"/>
        <dbReference type="Rhea" id="RHEA-COMP:13556"/>
        <dbReference type="ChEBI" id="CHEBI:29950"/>
        <dbReference type="ChEBI" id="CHEBI:82612"/>
        <dbReference type="ChEBI" id="CHEBI:137386"/>
        <dbReference type="ChEBI" id="CHEBI:137387"/>
        <dbReference type="EC" id="2.1.1.63"/>
    </reaction>
</comment>
<dbReference type="GO" id="GO:0006307">
    <property type="term" value="P:DNA alkylation repair"/>
    <property type="evidence" value="ECO:0007669"/>
    <property type="project" value="EnsemblFungi"/>
</dbReference>
<evidence type="ECO:0000313" key="15">
    <source>
        <dbReference type="EMBL" id="ORX51113.1"/>
    </source>
</evidence>
<evidence type="ECO:0000256" key="8">
    <source>
        <dbReference type="ARBA" id="ARBA00022763"/>
    </source>
</evidence>
<reference evidence="15 16" key="1">
    <citation type="submission" date="2016-08" db="EMBL/GenBank/DDBJ databases">
        <title>Genomes of anaerobic fungi encode conserved fungal cellulosomes for biomass hydrolysis.</title>
        <authorList>
            <consortium name="DOE Joint Genome Institute"/>
            <person name="Haitjema C.H."/>
            <person name="Gilmore S.P."/>
            <person name="Henske J.K."/>
            <person name="Solomon K.V."/>
            <person name="De Groot R."/>
            <person name="Kuo A."/>
            <person name="Mondo S.J."/>
            <person name="Salamov A.A."/>
            <person name="Labutti K."/>
            <person name="Zhao Z."/>
            <person name="Chiniquy J."/>
            <person name="Barry K."/>
            <person name="Brewer H.M."/>
            <person name="Purvine S.O."/>
            <person name="Wright A.T."/>
            <person name="Boxma B."/>
            <person name="Van Alen T."/>
            <person name="Hackstein J.H."/>
            <person name="Baker S.E."/>
            <person name="Grigoriev I.V."/>
            <person name="O'Malley M.A."/>
        </authorList>
    </citation>
    <scope>NUCLEOTIDE SEQUENCE [LARGE SCALE GENOMIC DNA]</scope>
    <source>
        <strain evidence="16">finn</strain>
    </source>
</reference>
<dbReference type="SUPFAM" id="SSF53155">
    <property type="entry name" value="Methylated DNA-protein cysteine methyltransferase domain"/>
    <property type="match status" value="1"/>
</dbReference>
<dbReference type="AlphaFoldDB" id="A0A1Y1VBM5"/>
<evidence type="ECO:0000256" key="12">
    <source>
        <dbReference type="ARBA" id="ARBA00033095"/>
    </source>
</evidence>
<dbReference type="InterPro" id="IPR001497">
    <property type="entry name" value="MethylDNA_cys_MeTrfase_AS"/>
</dbReference>
<protein>
    <recommendedName>
        <fullName evidence="4">Methylated-DNA--protein-cysteine methyltransferase</fullName>
        <ecNumber evidence="3">2.1.1.63</ecNumber>
    </recommendedName>
    <alternativeName>
        <fullName evidence="10">6-O-methylguanine-DNA methyltransferase</fullName>
    </alternativeName>
    <alternativeName>
        <fullName evidence="12">DNA repair MTase</fullName>
    </alternativeName>
    <alternativeName>
        <fullName evidence="11">O-6-methylguanine-DNA-alkyltransferase</fullName>
    </alternativeName>
</protein>
<comment type="caution">
    <text evidence="15">The sequence shown here is derived from an EMBL/GenBank/DDBJ whole genome shotgun (WGS) entry which is preliminary data.</text>
</comment>
<gene>
    <name evidence="15" type="ORF">BCR36DRAFT_351657</name>
</gene>
<dbReference type="InterPro" id="IPR036217">
    <property type="entry name" value="MethylDNA_cys_MeTrfase_DNAb"/>
</dbReference>
<dbReference type="FunFam" id="1.10.10.10:FF:000214">
    <property type="entry name" value="Methylated-DNA--protein-cysteine methyltransferase"/>
    <property type="match status" value="1"/>
</dbReference>
<dbReference type="PANTHER" id="PTHR10815:SF5">
    <property type="entry name" value="METHYLATED-DNA--PROTEIN-CYSTEINE METHYLTRANSFERASE"/>
    <property type="match status" value="1"/>
</dbReference>
<keyword evidence="8" id="KW-0227">DNA damage</keyword>
<feature type="domain" description="Methylated-DNA-[protein]-cysteine S-methyltransferase DNA binding" evidence="14">
    <location>
        <begin position="78"/>
        <end position="157"/>
    </location>
</feature>
<keyword evidence="5" id="KW-0963">Cytoplasm</keyword>